<reference evidence="6 7" key="1">
    <citation type="submission" date="2023-11" db="EMBL/GenBank/DDBJ databases">
        <title>An acidophilic fungus is an integral part of prey digestion in a carnivorous sundew plant.</title>
        <authorList>
            <person name="Tsai I.J."/>
        </authorList>
    </citation>
    <scope>NUCLEOTIDE SEQUENCE [LARGE SCALE GENOMIC DNA]</scope>
    <source>
        <strain evidence="6">169a</strain>
    </source>
</reference>
<dbReference type="CDD" id="cd23953">
    <property type="entry name" value="zuotin_NTD"/>
    <property type="match status" value="1"/>
</dbReference>
<proteinExistence type="predicted"/>
<evidence type="ECO:0000259" key="5">
    <source>
        <dbReference type="SMART" id="SM00271"/>
    </source>
</evidence>
<dbReference type="Gene3D" id="1.10.287.110">
    <property type="entry name" value="DnaJ domain"/>
    <property type="match status" value="1"/>
</dbReference>
<keyword evidence="7" id="KW-1185">Reference proteome</keyword>
<feature type="region of interest" description="Disordered" evidence="4">
    <location>
        <begin position="212"/>
        <end position="234"/>
    </location>
</feature>
<evidence type="ECO:0000256" key="2">
    <source>
        <dbReference type="ARBA" id="ARBA00022490"/>
    </source>
</evidence>
<evidence type="ECO:0000256" key="3">
    <source>
        <dbReference type="ARBA" id="ARBA00023186"/>
    </source>
</evidence>
<dbReference type="Pfam" id="PF21884">
    <property type="entry name" value="ZUO1-like_ZHD"/>
    <property type="match status" value="1"/>
</dbReference>
<keyword evidence="2" id="KW-0963">Cytoplasm</keyword>
<evidence type="ECO:0000256" key="4">
    <source>
        <dbReference type="SAM" id="MobiDB-lite"/>
    </source>
</evidence>
<evidence type="ECO:0000313" key="7">
    <source>
        <dbReference type="Proteomes" id="UP001303373"/>
    </source>
</evidence>
<protein>
    <submittedName>
        <fullName evidence="6">Zuotin</fullName>
    </submittedName>
</protein>
<dbReference type="GO" id="GO:0043022">
    <property type="term" value="F:ribosome binding"/>
    <property type="evidence" value="ECO:0007669"/>
    <property type="project" value="InterPro"/>
</dbReference>
<comment type="subcellular location">
    <subcellularLocation>
        <location evidence="1">Cytoplasm</location>
    </subcellularLocation>
</comment>
<dbReference type="InterPro" id="IPR001623">
    <property type="entry name" value="DnaJ_domain"/>
</dbReference>
<feature type="region of interest" description="Disordered" evidence="4">
    <location>
        <begin position="1"/>
        <end position="25"/>
    </location>
</feature>
<dbReference type="GO" id="GO:0005829">
    <property type="term" value="C:cytosol"/>
    <property type="evidence" value="ECO:0007669"/>
    <property type="project" value="TreeGrafter"/>
</dbReference>
<feature type="compositionally biased region" description="Basic and acidic residues" evidence="4">
    <location>
        <begin position="301"/>
        <end position="314"/>
    </location>
</feature>
<dbReference type="PANTHER" id="PTHR43999:SF1">
    <property type="entry name" value="DNAJ HOMOLOG SUBFAMILY C MEMBER 2"/>
    <property type="match status" value="1"/>
</dbReference>
<evidence type="ECO:0000256" key="1">
    <source>
        <dbReference type="ARBA" id="ARBA00004496"/>
    </source>
</evidence>
<dbReference type="SMART" id="SM00271">
    <property type="entry name" value="DnaJ"/>
    <property type="match status" value="1"/>
</dbReference>
<evidence type="ECO:0000313" key="6">
    <source>
        <dbReference type="EMBL" id="WPH01998.1"/>
    </source>
</evidence>
<feature type="compositionally biased region" description="Basic and acidic residues" evidence="4">
    <location>
        <begin position="345"/>
        <end position="404"/>
    </location>
</feature>
<dbReference type="EMBL" id="CP138586">
    <property type="protein sequence ID" value="WPH01998.1"/>
    <property type="molecule type" value="Genomic_DNA"/>
</dbReference>
<dbReference type="Pfam" id="PF16717">
    <property type="entry name" value="RAC_head"/>
    <property type="match status" value="1"/>
</dbReference>
<feature type="region of interest" description="Disordered" evidence="4">
    <location>
        <begin position="345"/>
        <end position="412"/>
    </location>
</feature>
<dbReference type="Gene3D" id="1.10.8.840">
    <property type="entry name" value="Ribosome-associated complex head domain"/>
    <property type="match status" value="1"/>
</dbReference>
<dbReference type="Proteomes" id="UP001303373">
    <property type="component" value="Chromosome 7"/>
</dbReference>
<keyword evidence="3" id="KW-0143">Chaperone</keyword>
<name>A0AAQ3M6B0_9PEZI</name>
<feature type="region of interest" description="Disordered" evidence="4">
    <location>
        <begin position="298"/>
        <end position="325"/>
    </location>
</feature>
<dbReference type="PANTHER" id="PTHR43999">
    <property type="entry name" value="DNAJ HOMOLOG SUBFAMILY C MEMBER 2"/>
    <property type="match status" value="1"/>
</dbReference>
<dbReference type="CDD" id="cd06257">
    <property type="entry name" value="DnaJ"/>
    <property type="match status" value="1"/>
</dbReference>
<dbReference type="Pfam" id="PF26185">
    <property type="entry name" value="Zuotin_N"/>
    <property type="match status" value="1"/>
</dbReference>
<dbReference type="InterPro" id="IPR018253">
    <property type="entry name" value="DnaJ_domain_CS"/>
</dbReference>
<dbReference type="PROSITE" id="PS00636">
    <property type="entry name" value="DNAJ_1"/>
    <property type="match status" value="1"/>
</dbReference>
<dbReference type="GO" id="GO:0006450">
    <property type="term" value="P:regulation of translational fidelity"/>
    <property type="evidence" value="ECO:0007669"/>
    <property type="project" value="InterPro"/>
</dbReference>
<organism evidence="6 7">
    <name type="scientific">Acrodontium crateriforme</name>
    <dbReference type="NCBI Taxonomy" id="150365"/>
    <lineage>
        <taxon>Eukaryota</taxon>
        <taxon>Fungi</taxon>
        <taxon>Dikarya</taxon>
        <taxon>Ascomycota</taxon>
        <taxon>Pezizomycotina</taxon>
        <taxon>Dothideomycetes</taxon>
        <taxon>Dothideomycetidae</taxon>
        <taxon>Mycosphaerellales</taxon>
        <taxon>Teratosphaeriaceae</taxon>
        <taxon>Acrodontium</taxon>
    </lineage>
</organism>
<dbReference type="SUPFAM" id="SSF46565">
    <property type="entry name" value="Chaperone J-domain"/>
    <property type="match status" value="1"/>
</dbReference>
<dbReference type="InterPro" id="IPR042569">
    <property type="entry name" value="RAC_head_sf"/>
</dbReference>
<dbReference type="InterPro" id="IPR032003">
    <property type="entry name" value="RAC_head"/>
</dbReference>
<gene>
    <name evidence="6" type="ORF">R9X50_00485200</name>
</gene>
<dbReference type="PRINTS" id="PR00625">
    <property type="entry name" value="JDOMAIN"/>
</dbReference>
<accession>A0AAQ3M6B0</accession>
<dbReference type="InterPro" id="IPR036869">
    <property type="entry name" value="J_dom_sf"/>
</dbReference>
<sequence>MGGQWPRRSQPVPEPGRFDAGNPATRHIKNCLAQFSPATPSSRPNRFFYIKMAAIELSATLPSLPDGWSADKDFKAIGQLSAPISRAIEPVGPHFLAHARRKRHKRTFSEDERIQAAESVKKIQNEDDGWVSEPEDPMMLQREAKDWKSQDHYAVLGISRLRYKATEEQIKQAHRRKVLKHHPDKRAASGKDQNDNFFKCIQRATDILQDPVKRRQYDSVDEAADREPPNKKDVQKKAGNFYKLWGPVFESEGRFSKKQPVPKIGNENSTREEVEGFYNFWYSFDSWRTFEYLDEDVPDDNENRAQQRHMERKNNNARKKRKNEDVVRLRQLVDDALGMDERIKKFRQEGNKQKNAKRLEKEAAEKAAKEEAERKKEEEARLAAEKEASEKASREEGKKAKEAAKNAAKKNKRVIRGAAKDGNYFTDGEASPAQIEGALNDTDLIIARLDADEIAALTAKLQGKTDKAAIKTVFVDEAKRLTEAGKVKEGELKVLN</sequence>
<dbReference type="InterPro" id="IPR058871">
    <property type="entry name" value="Zuotin_N"/>
</dbReference>
<feature type="domain" description="J" evidence="5">
    <location>
        <begin position="150"/>
        <end position="213"/>
    </location>
</feature>
<dbReference type="GO" id="GO:0030544">
    <property type="term" value="F:Hsp70 protein binding"/>
    <property type="evidence" value="ECO:0007669"/>
    <property type="project" value="InterPro"/>
</dbReference>
<dbReference type="GO" id="GO:0051083">
    <property type="term" value="P:'de novo' cotranslational protein folding"/>
    <property type="evidence" value="ECO:0007669"/>
    <property type="project" value="InterPro"/>
</dbReference>
<dbReference type="Pfam" id="PF00226">
    <property type="entry name" value="DnaJ"/>
    <property type="match status" value="1"/>
</dbReference>
<dbReference type="InterPro" id="IPR054076">
    <property type="entry name" value="ZUO1-like_ZHD"/>
</dbReference>
<dbReference type="InterPro" id="IPR044634">
    <property type="entry name" value="Zuotin/DnaJC2"/>
</dbReference>
<dbReference type="AlphaFoldDB" id="A0AAQ3M6B0"/>